<proteinExistence type="predicted"/>
<dbReference type="OrthoDB" id="343110at2"/>
<keyword evidence="4" id="KW-1185">Reference proteome</keyword>
<gene>
    <name evidence="3" type="ORF">EKG37_04325</name>
</gene>
<accession>A0A431WJU0</accession>
<evidence type="ECO:0000259" key="1">
    <source>
        <dbReference type="Pfam" id="PF08874"/>
    </source>
</evidence>
<protein>
    <submittedName>
        <fullName evidence="3">DUF1835 domain-containing protein</fullName>
    </submittedName>
</protein>
<dbReference type="Pfam" id="PF08874">
    <property type="entry name" value="DUF1835"/>
    <property type="match status" value="1"/>
</dbReference>
<feature type="domain" description="DUF1835" evidence="1">
    <location>
        <begin position="101"/>
        <end position="216"/>
    </location>
</feature>
<dbReference type="Proteomes" id="UP000271374">
    <property type="component" value="Unassembled WGS sequence"/>
</dbReference>
<name>A0A431WJU0_9BACI</name>
<dbReference type="EMBL" id="RXNT01000002">
    <property type="protein sequence ID" value="RTR35861.1"/>
    <property type="molecule type" value="Genomic_DNA"/>
</dbReference>
<dbReference type="InterPro" id="IPR022123">
    <property type="entry name" value="DUF3658"/>
</dbReference>
<dbReference type="Pfam" id="PF12395">
    <property type="entry name" value="DUF3658"/>
    <property type="match status" value="1"/>
</dbReference>
<evidence type="ECO:0000259" key="2">
    <source>
        <dbReference type="Pfam" id="PF12395"/>
    </source>
</evidence>
<organism evidence="3 4">
    <name type="scientific">Bacillus yapensis</name>
    <dbReference type="NCBI Taxonomy" id="2492960"/>
    <lineage>
        <taxon>Bacteria</taxon>
        <taxon>Bacillati</taxon>
        <taxon>Bacillota</taxon>
        <taxon>Bacilli</taxon>
        <taxon>Bacillales</taxon>
        <taxon>Bacillaceae</taxon>
        <taxon>Bacillus</taxon>
    </lineage>
</organism>
<evidence type="ECO:0000313" key="4">
    <source>
        <dbReference type="Proteomes" id="UP000271374"/>
    </source>
</evidence>
<dbReference type="InterPro" id="IPR014973">
    <property type="entry name" value="DUF1835"/>
</dbReference>
<dbReference type="AlphaFoldDB" id="A0A431WJU0"/>
<reference evidence="3 4" key="1">
    <citation type="submission" date="2018-12" db="EMBL/GenBank/DDBJ databases">
        <title>Bacillus yapensis draft genome sequence.</title>
        <authorList>
            <person name="Yu L."/>
            <person name="Xu X."/>
            <person name="Tang X."/>
        </authorList>
    </citation>
    <scope>NUCLEOTIDE SEQUENCE [LARGE SCALE GENOMIC DNA]</scope>
    <source>
        <strain evidence="3 4">XXST-01</strain>
    </source>
</reference>
<feature type="domain" description="DUF3658" evidence="2">
    <location>
        <begin position="247"/>
        <end position="357"/>
    </location>
</feature>
<evidence type="ECO:0000313" key="3">
    <source>
        <dbReference type="EMBL" id="RTR35861.1"/>
    </source>
</evidence>
<sequence length="362" mass="42494">MILIQVKVNYPFIYFLVKHNLVLVYHIKTSSYVTISNMNENGECNAYELNGEIPFGEFNHEKHKYLEGRSFFVNEEGLNMMVSEINKQIQLHRPIVDSGPVHIVSMESAAGSLRVGLPRPRTVIGFPDSLSIGPISNLHTEAGRSHRNEWLYENINSEQEDNVLENQIMNTLREIEDIAPDGPIYVWYGNNAIEQVGLRFFLYQLREKTNVIFLINSPELYESSKDEEPIFYTSQIESSELSIIFEKNKKPLSDEERTRYHIEWEQLSETNEVLRIWEDNEIKSVSEDYYDTFIIETLEEMHLEQEQKDFIKTADLIGEILTRNLQIDIFYLESRIRHLVYSKVFELKGIPKSMRHYSVKLR</sequence>
<comment type="caution">
    <text evidence="3">The sequence shown here is derived from an EMBL/GenBank/DDBJ whole genome shotgun (WGS) entry which is preliminary data.</text>
</comment>